<keyword evidence="10" id="KW-1185">Reference proteome</keyword>
<keyword evidence="5 8" id="KW-1133">Transmembrane helix</keyword>
<feature type="transmembrane region" description="Helical" evidence="8">
    <location>
        <begin position="83"/>
        <end position="105"/>
    </location>
</feature>
<dbReference type="SUPFAM" id="SSF81338">
    <property type="entry name" value="Aquaporin-like"/>
    <property type="match status" value="1"/>
</dbReference>
<dbReference type="GO" id="GO:0015254">
    <property type="term" value="F:glycerol channel activity"/>
    <property type="evidence" value="ECO:0007669"/>
    <property type="project" value="TreeGrafter"/>
</dbReference>
<dbReference type="OrthoDB" id="9807293at2"/>
<dbReference type="InterPro" id="IPR023271">
    <property type="entry name" value="Aquaporin-like"/>
</dbReference>
<dbReference type="Pfam" id="PF00230">
    <property type="entry name" value="MIP"/>
    <property type="match status" value="1"/>
</dbReference>
<gene>
    <name evidence="9" type="ORF">A8C56_13035</name>
</gene>
<evidence type="ECO:0000256" key="8">
    <source>
        <dbReference type="SAM" id="Phobius"/>
    </source>
</evidence>
<evidence type="ECO:0000256" key="7">
    <source>
        <dbReference type="RuleBase" id="RU000477"/>
    </source>
</evidence>
<evidence type="ECO:0000313" key="9">
    <source>
        <dbReference type="EMBL" id="ANH81784.1"/>
    </source>
</evidence>
<dbReference type="PROSITE" id="PS51257">
    <property type="entry name" value="PROKAR_LIPOPROTEIN"/>
    <property type="match status" value="1"/>
</dbReference>
<evidence type="ECO:0000256" key="4">
    <source>
        <dbReference type="ARBA" id="ARBA00022692"/>
    </source>
</evidence>
<feature type="transmembrane region" description="Helical" evidence="8">
    <location>
        <begin position="175"/>
        <end position="199"/>
    </location>
</feature>
<feature type="transmembrane region" description="Helical" evidence="8">
    <location>
        <begin position="141"/>
        <end position="163"/>
    </location>
</feature>
<evidence type="ECO:0000256" key="6">
    <source>
        <dbReference type="ARBA" id="ARBA00023136"/>
    </source>
</evidence>
<dbReference type="InterPro" id="IPR050363">
    <property type="entry name" value="MIP/Aquaporin"/>
</dbReference>
<evidence type="ECO:0008006" key="11">
    <source>
        <dbReference type="Google" id="ProtNLM"/>
    </source>
</evidence>
<evidence type="ECO:0000256" key="5">
    <source>
        <dbReference type="ARBA" id="ARBA00022989"/>
    </source>
</evidence>
<dbReference type="Proteomes" id="UP000077667">
    <property type="component" value="Chromosome"/>
</dbReference>
<evidence type="ECO:0000256" key="1">
    <source>
        <dbReference type="ARBA" id="ARBA00004141"/>
    </source>
</evidence>
<evidence type="ECO:0000256" key="3">
    <source>
        <dbReference type="ARBA" id="ARBA00022448"/>
    </source>
</evidence>
<dbReference type="AlphaFoldDB" id="A0A1A9I5E9"/>
<dbReference type="PROSITE" id="PS00221">
    <property type="entry name" value="MIP"/>
    <property type="match status" value="1"/>
</dbReference>
<proteinExistence type="inferred from homology"/>
<keyword evidence="4 7" id="KW-0812">Transmembrane</keyword>
<comment type="subcellular location">
    <subcellularLocation>
        <location evidence="1">Membrane</location>
        <topology evidence="1">Multi-pass membrane protein</topology>
    </subcellularLocation>
</comment>
<dbReference type="PANTHER" id="PTHR43829:SF9">
    <property type="entry name" value="AQUAPORIN-9"/>
    <property type="match status" value="1"/>
</dbReference>
<feature type="transmembrane region" description="Helical" evidence="8">
    <location>
        <begin position="38"/>
        <end position="56"/>
    </location>
</feature>
<evidence type="ECO:0000256" key="2">
    <source>
        <dbReference type="ARBA" id="ARBA00006175"/>
    </source>
</evidence>
<dbReference type="PANTHER" id="PTHR43829">
    <property type="entry name" value="AQUAPORIN OR AQUAGLYCEROPORIN RELATED"/>
    <property type="match status" value="1"/>
</dbReference>
<comment type="similarity">
    <text evidence="2 7">Belongs to the MIP/aquaporin (TC 1.A.8) family.</text>
</comment>
<organism evidence="9 10">
    <name type="scientific">Niabella ginsenosidivorans</name>
    <dbReference type="NCBI Taxonomy" id="1176587"/>
    <lineage>
        <taxon>Bacteria</taxon>
        <taxon>Pseudomonadati</taxon>
        <taxon>Bacteroidota</taxon>
        <taxon>Chitinophagia</taxon>
        <taxon>Chitinophagales</taxon>
        <taxon>Chitinophagaceae</taxon>
        <taxon>Niabella</taxon>
    </lineage>
</organism>
<dbReference type="STRING" id="1176587.A8C56_13035"/>
<dbReference type="Gene3D" id="1.20.1080.10">
    <property type="entry name" value="Glycerol uptake facilitator protein"/>
    <property type="match status" value="1"/>
</dbReference>
<sequence length="256" mass="27180">MNSAFKEFSGEAAGTFILVFLGCGAVAVSILFNWLPNIIAIAAVWGCGVVIAIYAVRSVCSAHFNPAVSLAMSITGNFQKNKLAMYFGAQLAGSVMAGIVLHMVLGNAIQKYEAMRHITRGTYESVVTARMFGEFYAPHPVLSAMAAEAAGTFLLTAIILTVSRKQSDKDGGSKLAALYIGAGLAVLICLFASVTQAGFNPARDFGPRLVSFFTGWGKAAFPDNAGGFFWVYIFAPFCGSALAALLYNFLLKYSSK</sequence>
<dbReference type="EMBL" id="CP015772">
    <property type="protein sequence ID" value="ANH81784.1"/>
    <property type="molecule type" value="Genomic_DNA"/>
</dbReference>
<dbReference type="InterPro" id="IPR000425">
    <property type="entry name" value="MIP"/>
</dbReference>
<name>A0A1A9I5E9_9BACT</name>
<reference evidence="9 10" key="1">
    <citation type="submission" date="2016-05" db="EMBL/GenBank/DDBJ databases">
        <title>Niabella ginsenosidivorans BS26 whole genome sequencing.</title>
        <authorList>
            <person name="Im W.T."/>
            <person name="Siddiqi M.Z."/>
        </authorList>
    </citation>
    <scope>NUCLEOTIDE SEQUENCE [LARGE SCALE GENOMIC DNA]</scope>
    <source>
        <strain evidence="9 10">BS26</strain>
    </source>
</reference>
<feature type="transmembrane region" description="Helical" evidence="8">
    <location>
        <begin position="229"/>
        <end position="250"/>
    </location>
</feature>
<accession>A0A1A9I5E9</accession>
<dbReference type="InterPro" id="IPR022357">
    <property type="entry name" value="MIP_CS"/>
</dbReference>
<dbReference type="KEGG" id="nia:A8C56_13035"/>
<protein>
    <recommendedName>
        <fullName evidence="11">Aquaporin</fullName>
    </recommendedName>
</protein>
<dbReference type="PRINTS" id="PR00783">
    <property type="entry name" value="MINTRINSICP"/>
</dbReference>
<keyword evidence="3 7" id="KW-0813">Transport</keyword>
<keyword evidence="6 8" id="KW-0472">Membrane</keyword>
<evidence type="ECO:0000313" key="10">
    <source>
        <dbReference type="Proteomes" id="UP000077667"/>
    </source>
</evidence>
<feature type="transmembrane region" description="Helical" evidence="8">
    <location>
        <begin position="12"/>
        <end position="32"/>
    </location>
</feature>
<dbReference type="RefSeq" id="WP_067756753.1">
    <property type="nucleotide sequence ID" value="NZ_CP015772.1"/>
</dbReference>
<dbReference type="GO" id="GO:0005886">
    <property type="term" value="C:plasma membrane"/>
    <property type="evidence" value="ECO:0007669"/>
    <property type="project" value="TreeGrafter"/>
</dbReference>